<keyword evidence="7" id="KW-0969">Cilium</keyword>
<evidence type="ECO:0000259" key="6">
    <source>
        <dbReference type="Pfam" id="PF00460"/>
    </source>
</evidence>
<evidence type="ECO:0000313" key="7">
    <source>
        <dbReference type="EMBL" id="QDV45547.1"/>
    </source>
</evidence>
<dbReference type="PANTHER" id="PTHR30435:SF19">
    <property type="entry name" value="FLAGELLAR BASAL-BODY ROD PROTEIN FLGG"/>
    <property type="match status" value="1"/>
</dbReference>
<dbReference type="KEGG" id="snep:Enr13x_54260"/>
<dbReference type="GO" id="GO:0030694">
    <property type="term" value="C:bacterial-type flagellum basal body, rod"/>
    <property type="evidence" value="ECO:0007669"/>
    <property type="project" value="InterPro"/>
</dbReference>
<dbReference type="EMBL" id="CP037423">
    <property type="protein sequence ID" value="QDV45547.1"/>
    <property type="molecule type" value="Genomic_DNA"/>
</dbReference>
<protein>
    <recommendedName>
        <fullName evidence="3">Flagellar basal body rod protein FlgB</fullName>
    </recommendedName>
</protein>
<evidence type="ECO:0000256" key="1">
    <source>
        <dbReference type="ARBA" id="ARBA00004117"/>
    </source>
</evidence>
<dbReference type="InterPro" id="IPR006300">
    <property type="entry name" value="FlgB"/>
</dbReference>
<keyword evidence="7" id="KW-0282">Flagellum</keyword>
<evidence type="ECO:0000256" key="2">
    <source>
        <dbReference type="ARBA" id="ARBA00009677"/>
    </source>
</evidence>
<organism evidence="7 8">
    <name type="scientific">Stieleria neptunia</name>
    <dbReference type="NCBI Taxonomy" id="2527979"/>
    <lineage>
        <taxon>Bacteria</taxon>
        <taxon>Pseudomonadati</taxon>
        <taxon>Planctomycetota</taxon>
        <taxon>Planctomycetia</taxon>
        <taxon>Pirellulales</taxon>
        <taxon>Pirellulaceae</taxon>
        <taxon>Stieleria</taxon>
    </lineage>
</organism>
<feature type="domain" description="Flagellar basal body rod protein N-terminal" evidence="6">
    <location>
        <begin position="5"/>
        <end position="31"/>
    </location>
</feature>
<comment type="similarity">
    <text evidence="2">Belongs to the flagella basal body rod proteins family.</text>
</comment>
<gene>
    <name evidence="7" type="primary">flgB</name>
    <name evidence="7" type="ORF">Enr13x_54260</name>
</gene>
<dbReference type="NCBIfam" id="TIGR01396">
    <property type="entry name" value="FlgB"/>
    <property type="match status" value="1"/>
</dbReference>
<dbReference type="InterPro" id="IPR001444">
    <property type="entry name" value="Flag_bb_rod_N"/>
</dbReference>
<dbReference type="AlphaFoldDB" id="A0A518HXU3"/>
<name>A0A518HXU3_9BACT</name>
<dbReference type="PIRSF" id="PIRSF002889">
    <property type="entry name" value="Rod_FlgB"/>
    <property type="match status" value="1"/>
</dbReference>
<keyword evidence="7" id="KW-0966">Cell projection</keyword>
<sequence length="110" mass="11868">MDLLGSAVSASEKSHRVVSQNIANVNTPGYKTKRLEFERLLAQLQSSDANDGAGSGLPVKDLEGLEERVDGNNVNLEKEVAELKENALAFQAFSHLLASRVSTMRRAISG</sequence>
<evidence type="ECO:0000256" key="4">
    <source>
        <dbReference type="ARBA" id="ARBA00023143"/>
    </source>
</evidence>
<comment type="function">
    <text evidence="5">Structural component of flagellum, the bacterial motility apparatus. Part of the rod structure of flagellar basal body.</text>
</comment>
<dbReference type="PANTHER" id="PTHR30435">
    <property type="entry name" value="FLAGELLAR PROTEIN"/>
    <property type="match status" value="1"/>
</dbReference>
<keyword evidence="8" id="KW-1185">Reference proteome</keyword>
<dbReference type="Proteomes" id="UP000319004">
    <property type="component" value="Chromosome"/>
</dbReference>
<reference evidence="7 8" key="1">
    <citation type="submission" date="2019-03" db="EMBL/GenBank/DDBJ databases">
        <title>Deep-cultivation of Planctomycetes and their phenomic and genomic characterization uncovers novel biology.</title>
        <authorList>
            <person name="Wiegand S."/>
            <person name="Jogler M."/>
            <person name="Boedeker C."/>
            <person name="Pinto D."/>
            <person name="Vollmers J."/>
            <person name="Rivas-Marin E."/>
            <person name="Kohn T."/>
            <person name="Peeters S.H."/>
            <person name="Heuer A."/>
            <person name="Rast P."/>
            <person name="Oberbeckmann S."/>
            <person name="Bunk B."/>
            <person name="Jeske O."/>
            <person name="Meyerdierks A."/>
            <person name="Storesund J.E."/>
            <person name="Kallscheuer N."/>
            <person name="Luecker S."/>
            <person name="Lage O.M."/>
            <person name="Pohl T."/>
            <person name="Merkel B.J."/>
            <person name="Hornburger P."/>
            <person name="Mueller R.-W."/>
            <person name="Bruemmer F."/>
            <person name="Labrenz M."/>
            <person name="Spormann A.M."/>
            <person name="Op den Camp H."/>
            <person name="Overmann J."/>
            <person name="Amann R."/>
            <person name="Jetten M.S.M."/>
            <person name="Mascher T."/>
            <person name="Medema M.H."/>
            <person name="Devos D.P."/>
            <person name="Kaster A.-K."/>
            <person name="Ovreas L."/>
            <person name="Rohde M."/>
            <person name="Galperin M.Y."/>
            <person name="Jogler C."/>
        </authorList>
    </citation>
    <scope>NUCLEOTIDE SEQUENCE [LARGE SCALE GENOMIC DNA]</scope>
    <source>
        <strain evidence="7 8">Enr13</strain>
    </source>
</reference>
<evidence type="ECO:0000256" key="5">
    <source>
        <dbReference type="ARBA" id="ARBA00024934"/>
    </source>
</evidence>
<dbReference type="GO" id="GO:0071978">
    <property type="term" value="P:bacterial-type flagellum-dependent swarming motility"/>
    <property type="evidence" value="ECO:0007669"/>
    <property type="project" value="TreeGrafter"/>
</dbReference>
<evidence type="ECO:0000256" key="3">
    <source>
        <dbReference type="ARBA" id="ARBA00014376"/>
    </source>
</evidence>
<comment type="subcellular location">
    <subcellularLocation>
        <location evidence="1">Bacterial flagellum basal body</location>
    </subcellularLocation>
</comment>
<accession>A0A518HXU3</accession>
<evidence type="ECO:0000313" key="8">
    <source>
        <dbReference type="Proteomes" id="UP000319004"/>
    </source>
</evidence>
<dbReference type="Pfam" id="PF00460">
    <property type="entry name" value="Flg_bb_rod"/>
    <property type="match status" value="1"/>
</dbReference>
<keyword evidence="4" id="KW-0975">Bacterial flagellum</keyword>
<proteinExistence type="inferred from homology"/>